<evidence type="ECO:0000313" key="5">
    <source>
        <dbReference type="Proteomes" id="UP000464468"/>
    </source>
</evidence>
<dbReference type="SMART" id="SM00830">
    <property type="entry name" value="CM_2"/>
    <property type="match status" value="1"/>
</dbReference>
<dbReference type="SUPFAM" id="SSF48600">
    <property type="entry name" value="Chorismate mutase II"/>
    <property type="match status" value="1"/>
</dbReference>
<name>A0A7Z2NXQ1_9SPHN</name>
<gene>
    <name evidence="4" type="ORF">GVO57_12060</name>
</gene>
<dbReference type="EMBL" id="CP047895">
    <property type="protein sequence ID" value="QHL91412.1"/>
    <property type="molecule type" value="Genomic_DNA"/>
</dbReference>
<dbReference type="PROSITE" id="PS51168">
    <property type="entry name" value="CHORISMATE_MUT_2"/>
    <property type="match status" value="1"/>
</dbReference>
<dbReference type="EC" id="5.4.99.5" evidence="1"/>
<evidence type="ECO:0000313" key="4">
    <source>
        <dbReference type="EMBL" id="QHL91412.1"/>
    </source>
</evidence>
<dbReference type="Pfam" id="PF01817">
    <property type="entry name" value="CM_2"/>
    <property type="match status" value="1"/>
</dbReference>
<dbReference type="AlphaFoldDB" id="A0A7Z2NXQ1"/>
<proteinExistence type="predicted"/>
<dbReference type="Proteomes" id="UP000464468">
    <property type="component" value="Chromosome"/>
</dbReference>
<evidence type="ECO:0000256" key="1">
    <source>
        <dbReference type="ARBA" id="ARBA00012404"/>
    </source>
</evidence>
<organism evidence="4 5">
    <name type="scientific">Sphingomonas changnyeongensis</name>
    <dbReference type="NCBI Taxonomy" id="2698679"/>
    <lineage>
        <taxon>Bacteria</taxon>
        <taxon>Pseudomonadati</taxon>
        <taxon>Pseudomonadota</taxon>
        <taxon>Alphaproteobacteria</taxon>
        <taxon>Sphingomonadales</taxon>
        <taxon>Sphingomonadaceae</taxon>
        <taxon>Sphingomonas</taxon>
    </lineage>
</organism>
<keyword evidence="2" id="KW-0413">Isomerase</keyword>
<evidence type="ECO:0000256" key="2">
    <source>
        <dbReference type="ARBA" id="ARBA00023235"/>
    </source>
</evidence>
<sequence>MIEDPVRPPADSDAALAPEQCRTMVEVRAGVDAVDRALIDLLAVRFGYMAAAARIKPERNMVRDEARKAQVIGNALSRAETFGLPQDAIGALWEQLVEASIAYELTLFDRRASDPMHSDRKPL</sequence>
<dbReference type="PANTHER" id="PTHR38041:SF1">
    <property type="entry name" value="CHORISMATE MUTASE"/>
    <property type="match status" value="1"/>
</dbReference>
<protein>
    <recommendedName>
        <fullName evidence="1">chorismate mutase</fullName>
        <ecNumber evidence="1">5.4.99.5</ecNumber>
    </recommendedName>
</protein>
<dbReference type="Gene3D" id="1.20.59.10">
    <property type="entry name" value="Chorismate mutase"/>
    <property type="match status" value="1"/>
</dbReference>
<dbReference type="GO" id="GO:0004106">
    <property type="term" value="F:chorismate mutase activity"/>
    <property type="evidence" value="ECO:0007669"/>
    <property type="project" value="UniProtKB-EC"/>
</dbReference>
<dbReference type="InterPro" id="IPR051331">
    <property type="entry name" value="Chorismate_mutase-related"/>
</dbReference>
<dbReference type="GO" id="GO:0009697">
    <property type="term" value="P:salicylic acid biosynthetic process"/>
    <property type="evidence" value="ECO:0007669"/>
    <property type="project" value="TreeGrafter"/>
</dbReference>
<dbReference type="KEGG" id="schy:GVO57_12060"/>
<dbReference type="InterPro" id="IPR036263">
    <property type="entry name" value="Chorismate_II_sf"/>
</dbReference>
<dbReference type="InterPro" id="IPR036979">
    <property type="entry name" value="CM_dom_sf"/>
</dbReference>
<reference evidence="4 5" key="1">
    <citation type="submission" date="2020-01" db="EMBL/GenBank/DDBJ databases">
        <title>Sphingomonas sp. C33 whole genome sequece.</title>
        <authorList>
            <person name="Park C."/>
        </authorList>
    </citation>
    <scope>NUCLEOTIDE SEQUENCE [LARGE SCALE GENOMIC DNA]</scope>
    <source>
        <strain evidence="4 5">C33</strain>
    </source>
</reference>
<evidence type="ECO:0000259" key="3">
    <source>
        <dbReference type="PROSITE" id="PS51168"/>
    </source>
</evidence>
<feature type="domain" description="Chorismate mutase" evidence="3">
    <location>
        <begin position="18"/>
        <end position="108"/>
    </location>
</feature>
<accession>A0A7Z2NXQ1</accession>
<dbReference type="GO" id="GO:0046417">
    <property type="term" value="P:chorismate metabolic process"/>
    <property type="evidence" value="ECO:0007669"/>
    <property type="project" value="InterPro"/>
</dbReference>
<dbReference type="PANTHER" id="PTHR38041">
    <property type="entry name" value="CHORISMATE MUTASE"/>
    <property type="match status" value="1"/>
</dbReference>
<dbReference type="InterPro" id="IPR002701">
    <property type="entry name" value="CM_II_prokaryot"/>
</dbReference>
<dbReference type="RefSeq" id="WP_160593347.1">
    <property type="nucleotide sequence ID" value="NZ_CP047895.1"/>
</dbReference>
<keyword evidence="5" id="KW-1185">Reference proteome</keyword>